<dbReference type="EMBL" id="LBUZ01000009">
    <property type="protein sequence ID" value="KKQ75552.1"/>
    <property type="molecule type" value="Genomic_DNA"/>
</dbReference>
<comment type="caution">
    <text evidence="2">The sequence shown here is derived from an EMBL/GenBank/DDBJ whole genome shotgun (WGS) entry which is preliminary data.</text>
</comment>
<evidence type="ECO:0000313" key="2">
    <source>
        <dbReference type="EMBL" id="KKQ75552.1"/>
    </source>
</evidence>
<evidence type="ECO:0000313" key="3">
    <source>
        <dbReference type="Proteomes" id="UP000034181"/>
    </source>
</evidence>
<dbReference type="Pfam" id="PF00535">
    <property type="entry name" value="Glycos_transf_2"/>
    <property type="match status" value="1"/>
</dbReference>
<protein>
    <submittedName>
        <fullName evidence="2">Glycosyl transferase family 2</fullName>
    </submittedName>
</protein>
<keyword evidence="2" id="KW-0808">Transferase</keyword>
<organism evidence="2 3">
    <name type="scientific">Candidatus Woesebacteria bacterium GW2011_GWB1_38_5b</name>
    <dbReference type="NCBI Taxonomy" id="1618569"/>
    <lineage>
        <taxon>Bacteria</taxon>
        <taxon>Candidatus Woeseibacteriota</taxon>
    </lineage>
</organism>
<dbReference type="SUPFAM" id="SSF53448">
    <property type="entry name" value="Nucleotide-diphospho-sugar transferases"/>
    <property type="match status" value="1"/>
</dbReference>
<accession>A0A0G0K9M1</accession>
<dbReference type="PANTHER" id="PTHR43685:SF2">
    <property type="entry name" value="GLYCOSYLTRANSFERASE 2-LIKE DOMAIN-CONTAINING PROTEIN"/>
    <property type="match status" value="1"/>
</dbReference>
<dbReference type="InterPro" id="IPR001173">
    <property type="entry name" value="Glyco_trans_2-like"/>
</dbReference>
<proteinExistence type="predicted"/>
<dbReference type="InterPro" id="IPR029044">
    <property type="entry name" value="Nucleotide-diphossugar_trans"/>
</dbReference>
<evidence type="ECO:0000259" key="1">
    <source>
        <dbReference type="Pfam" id="PF00535"/>
    </source>
</evidence>
<dbReference type="InterPro" id="IPR050834">
    <property type="entry name" value="Glycosyltransf_2"/>
</dbReference>
<dbReference type="AlphaFoldDB" id="A0A0G0K9M1"/>
<dbReference type="Proteomes" id="UP000034181">
    <property type="component" value="Unassembled WGS sequence"/>
</dbReference>
<dbReference type="PANTHER" id="PTHR43685">
    <property type="entry name" value="GLYCOSYLTRANSFERASE"/>
    <property type="match status" value="1"/>
</dbReference>
<name>A0A0G0K9M1_9BACT</name>
<reference evidence="2 3" key="1">
    <citation type="journal article" date="2015" name="Nature">
        <title>rRNA introns, odd ribosomes, and small enigmatic genomes across a large radiation of phyla.</title>
        <authorList>
            <person name="Brown C.T."/>
            <person name="Hug L.A."/>
            <person name="Thomas B.C."/>
            <person name="Sharon I."/>
            <person name="Castelle C.J."/>
            <person name="Singh A."/>
            <person name="Wilkins M.J."/>
            <person name="Williams K.H."/>
            <person name="Banfield J.F."/>
        </authorList>
    </citation>
    <scope>NUCLEOTIDE SEQUENCE [LARGE SCALE GENOMIC DNA]</scope>
</reference>
<feature type="domain" description="Glycosyltransferase 2-like" evidence="1">
    <location>
        <begin position="4"/>
        <end position="122"/>
    </location>
</feature>
<dbReference type="GO" id="GO:0016740">
    <property type="term" value="F:transferase activity"/>
    <property type="evidence" value="ECO:0007669"/>
    <property type="project" value="UniProtKB-KW"/>
</dbReference>
<gene>
    <name evidence="2" type="ORF">US96_C0009G0010</name>
</gene>
<sequence length="224" mass="26382">MEASIIIRVKNERENLQKLFEILKNQTYQKFEIIIVDNNSIDGSDRAFFDFFPKDRVRILKINKFSYPSACNLGAEKAQGKYLVYLSAHSFPVLNTWLEDGLSNFGNEKVAGVFAFPKPGPGSTIWEKISYRVTVINVFKEGHLGNTNSIIRKDLWEKHKFDESLVEGSEDYEWSKYYKRKGYLIINDPSFSVYHSHNLDFRGRLNQQKKWNRLRREIDEKFKH</sequence>
<dbReference type="Gene3D" id="3.90.550.10">
    <property type="entry name" value="Spore Coat Polysaccharide Biosynthesis Protein SpsA, Chain A"/>
    <property type="match status" value="1"/>
</dbReference>